<feature type="transmembrane region" description="Helical" evidence="1">
    <location>
        <begin position="149"/>
        <end position="172"/>
    </location>
</feature>
<feature type="transmembrane region" description="Helical" evidence="1">
    <location>
        <begin position="36"/>
        <end position="54"/>
    </location>
</feature>
<dbReference type="GO" id="GO:0005886">
    <property type="term" value="C:plasma membrane"/>
    <property type="evidence" value="ECO:0007669"/>
    <property type="project" value="TreeGrafter"/>
</dbReference>
<keyword evidence="1" id="KW-0472">Membrane</keyword>
<evidence type="ECO:0008006" key="4">
    <source>
        <dbReference type="Google" id="ProtNLM"/>
    </source>
</evidence>
<dbReference type="RefSeq" id="WP_069697273.1">
    <property type="nucleotide sequence ID" value="NZ_JAGGMA010000010.1"/>
</dbReference>
<dbReference type="STRING" id="762845.BCR26_07935"/>
<keyword evidence="3" id="KW-1185">Reference proteome</keyword>
<organism evidence="2 3">
    <name type="scientific">Enterococcus rivorum</name>
    <dbReference type="NCBI Taxonomy" id="762845"/>
    <lineage>
        <taxon>Bacteria</taxon>
        <taxon>Bacillati</taxon>
        <taxon>Bacillota</taxon>
        <taxon>Bacilli</taxon>
        <taxon>Lactobacillales</taxon>
        <taxon>Enterococcaceae</taxon>
        <taxon>Enterococcus</taxon>
    </lineage>
</organism>
<comment type="caution">
    <text evidence="2">The sequence shown here is derived from an EMBL/GenBank/DDBJ whole genome shotgun (WGS) entry which is preliminary data.</text>
</comment>
<feature type="transmembrane region" description="Helical" evidence="1">
    <location>
        <begin position="123"/>
        <end position="143"/>
    </location>
</feature>
<proteinExistence type="predicted"/>
<accession>A0A1E5L0W9</accession>
<dbReference type="PANTHER" id="PTHR34989">
    <property type="entry name" value="PROTEIN HDED"/>
    <property type="match status" value="1"/>
</dbReference>
<dbReference type="Proteomes" id="UP000095256">
    <property type="component" value="Unassembled WGS sequence"/>
</dbReference>
<dbReference type="InterPro" id="IPR005325">
    <property type="entry name" value="DUF308_memb"/>
</dbReference>
<dbReference type="InterPro" id="IPR052712">
    <property type="entry name" value="Acid_resist_chaperone_HdeD"/>
</dbReference>
<sequence>MSNVMDQIRKYALLRAIAYILFGIVIVMNPHAVFNLAVYFISAYTAIMGLLSVYEGVKIKKQTGEYGMSMMGGIILLVLAGIILVFAKGIVSILPFFLGIIIVIVGIARFIQANNLKNYPQVNWVSLMIYAVITFVAGLVLVFNPFSSLLFLFQLFGAILIFMGISELIAFFQLRKVK</sequence>
<dbReference type="Pfam" id="PF03729">
    <property type="entry name" value="DUF308"/>
    <property type="match status" value="2"/>
</dbReference>
<dbReference type="OrthoDB" id="2301130at2"/>
<dbReference type="EMBL" id="MIEK01000003">
    <property type="protein sequence ID" value="OEH83745.1"/>
    <property type="molecule type" value="Genomic_DNA"/>
</dbReference>
<gene>
    <name evidence="2" type="ORF">BCR26_07935</name>
</gene>
<feature type="transmembrane region" description="Helical" evidence="1">
    <location>
        <begin position="66"/>
        <end position="87"/>
    </location>
</feature>
<name>A0A1E5L0W9_9ENTE</name>
<protein>
    <recommendedName>
        <fullName evidence="4">Acid-resistance membrane protein</fullName>
    </recommendedName>
</protein>
<dbReference type="AlphaFoldDB" id="A0A1E5L0W9"/>
<evidence type="ECO:0000313" key="3">
    <source>
        <dbReference type="Proteomes" id="UP000095256"/>
    </source>
</evidence>
<dbReference type="PANTHER" id="PTHR34989:SF1">
    <property type="entry name" value="PROTEIN HDED"/>
    <property type="match status" value="1"/>
</dbReference>
<evidence type="ECO:0000313" key="2">
    <source>
        <dbReference type="EMBL" id="OEH83745.1"/>
    </source>
</evidence>
<keyword evidence="1" id="KW-0812">Transmembrane</keyword>
<feature type="transmembrane region" description="Helical" evidence="1">
    <location>
        <begin position="93"/>
        <end position="111"/>
    </location>
</feature>
<keyword evidence="1" id="KW-1133">Transmembrane helix</keyword>
<evidence type="ECO:0000256" key="1">
    <source>
        <dbReference type="SAM" id="Phobius"/>
    </source>
</evidence>
<reference evidence="2 3" key="1">
    <citation type="submission" date="2016-09" db="EMBL/GenBank/DDBJ databases">
        <authorList>
            <person name="Capua I."/>
            <person name="De Benedictis P."/>
            <person name="Joannis T."/>
            <person name="Lombin L.H."/>
            <person name="Cattoli G."/>
        </authorList>
    </citation>
    <scope>NUCLEOTIDE SEQUENCE [LARGE SCALE GENOMIC DNA]</scope>
    <source>
        <strain evidence="2 3">LMG 25899</strain>
    </source>
</reference>
<feature type="transmembrane region" description="Helical" evidence="1">
    <location>
        <begin position="12"/>
        <end position="30"/>
    </location>
</feature>